<dbReference type="EMBL" id="JAAAIP010000465">
    <property type="protein sequence ID" value="KAG0316678.1"/>
    <property type="molecule type" value="Genomic_DNA"/>
</dbReference>
<evidence type="ECO:0000256" key="1">
    <source>
        <dbReference type="SAM" id="MobiDB-lite"/>
    </source>
</evidence>
<organism evidence="3 4">
    <name type="scientific">Dissophora globulifera</name>
    <dbReference type="NCBI Taxonomy" id="979702"/>
    <lineage>
        <taxon>Eukaryota</taxon>
        <taxon>Fungi</taxon>
        <taxon>Fungi incertae sedis</taxon>
        <taxon>Mucoromycota</taxon>
        <taxon>Mortierellomycotina</taxon>
        <taxon>Mortierellomycetes</taxon>
        <taxon>Mortierellales</taxon>
        <taxon>Mortierellaceae</taxon>
        <taxon>Dissophora</taxon>
    </lineage>
</organism>
<accession>A0A9P6US01</accession>
<protein>
    <recommendedName>
        <fullName evidence="2">DUF4460 domain-containing protein</fullName>
    </recommendedName>
</protein>
<dbReference type="Pfam" id="PF14687">
    <property type="entry name" value="DUF4460"/>
    <property type="match status" value="1"/>
</dbReference>
<dbReference type="AlphaFoldDB" id="A0A9P6US01"/>
<feature type="region of interest" description="Disordered" evidence="1">
    <location>
        <begin position="393"/>
        <end position="459"/>
    </location>
</feature>
<keyword evidence="4" id="KW-1185">Reference proteome</keyword>
<comment type="caution">
    <text evidence="3">The sequence shown here is derived from an EMBL/GenBank/DDBJ whole genome shotgun (WGS) entry which is preliminary data.</text>
</comment>
<reference evidence="3" key="1">
    <citation type="journal article" date="2020" name="Fungal Divers.">
        <title>Resolving the Mortierellaceae phylogeny through synthesis of multi-gene phylogenetics and phylogenomics.</title>
        <authorList>
            <person name="Vandepol N."/>
            <person name="Liber J."/>
            <person name="Desiro A."/>
            <person name="Na H."/>
            <person name="Kennedy M."/>
            <person name="Barry K."/>
            <person name="Grigoriev I.V."/>
            <person name="Miller A.N."/>
            <person name="O'Donnell K."/>
            <person name="Stajich J.E."/>
            <person name="Bonito G."/>
        </authorList>
    </citation>
    <scope>NUCLEOTIDE SEQUENCE</scope>
    <source>
        <strain evidence="3">REB-010B</strain>
    </source>
</reference>
<evidence type="ECO:0000259" key="2">
    <source>
        <dbReference type="Pfam" id="PF14687"/>
    </source>
</evidence>
<dbReference type="OrthoDB" id="2396601at2759"/>
<sequence length="459" mass="51358">MRSNIASKPAQGLRHGYLQRYLKLFFRRVHPDLFQNHPKEQLRNSTSLQDLLPLVQHDRNKTSHTQSPMPLDGAQQSKPASLAFYFKQKDTPPSAFASPKKPSDPSTTTTTTTTTQRTSDLTLVEHTLPVLDFRIPSLESIGDTKRIVLEQEIKSWQMVQSFLELCHKVGVAVSERDQQDVAQHLDQSIKDATAASRKQAHQQQKPLSEIFRQELQSSFSGSVGGAKTATIHGDMDVDLTHLGKIGGSAPALDAELLIQSNPLLFKSPELSSARLSKVVRTWIHWQEEDQQQQSSMDSSDLGYRQETAFQLGHWWRKVPVMVLSSASERTQLLRSGAVAITKISSEDGNGKVNTGQSVKGVLVVDQDMSKQEMSEYLVSNLERVQLEYQEMLRASSPHSQQQEHVASSPPSPSMSSLSPEAASYLDRMRTKAMLQNARSGRRRSSRGPGRSPAYDKQWY</sequence>
<feature type="compositionally biased region" description="Polar residues" evidence="1">
    <location>
        <begin position="396"/>
        <end position="405"/>
    </location>
</feature>
<name>A0A9P6US01_9FUNG</name>
<evidence type="ECO:0000313" key="3">
    <source>
        <dbReference type="EMBL" id="KAG0316678.1"/>
    </source>
</evidence>
<feature type="compositionally biased region" description="Low complexity" evidence="1">
    <location>
        <begin position="413"/>
        <end position="423"/>
    </location>
</feature>
<feature type="region of interest" description="Disordered" evidence="1">
    <location>
        <begin position="92"/>
        <end position="118"/>
    </location>
</feature>
<feature type="domain" description="DUF4460" evidence="2">
    <location>
        <begin position="18"/>
        <end position="88"/>
    </location>
</feature>
<evidence type="ECO:0000313" key="4">
    <source>
        <dbReference type="Proteomes" id="UP000738325"/>
    </source>
</evidence>
<feature type="compositionally biased region" description="Low complexity" evidence="1">
    <location>
        <begin position="92"/>
        <end position="115"/>
    </location>
</feature>
<dbReference type="InterPro" id="IPR028031">
    <property type="entry name" value="DUF4460"/>
</dbReference>
<proteinExistence type="predicted"/>
<dbReference type="Proteomes" id="UP000738325">
    <property type="component" value="Unassembled WGS sequence"/>
</dbReference>
<gene>
    <name evidence="3" type="ORF">BGZ99_006744</name>
</gene>